<gene>
    <name evidence="1" type="ORF">ASS94_01230</name>
</gene>
<evidence type="ECO:0000313" key="2">
    <source>
        <dbReference type="Proteomes" id="UP000095464"/>
    </source>
</evidence>
<accession>A0AAP7IF72</accession>
<proteinExistence type="predicted"/>
<dbReference type="AlphaFoldDB" id="A0AAP7IF72"/>
<sequence>MLIRLQDVQKEFKEVEDLFQSEVPESKTAVEAEGGGYKQMLKAYMDIESTAFEVLYDEQISEYQATPEAFHLPYDESRIEWGEVLEELQALK</sequence>
<name>A0AAP7IF72_9STAP</name>
<evidence type="ECO:0000313" key="1">
    <source>
        <dbReference type="EMBL" id="OEK58977.1"/>
    </source>
</evidence>
<dbReference type="RefSeq" id="WP_069854378.1">
    <property type="nucleotide sequence ID" value="NZ_LNPX01000004.1"/>
</dbReference>
<dbReference type="EMBL" id="LNPX01000004">
    <property type="protein sequence ID" value="OEK58977.1"/>
    <property type="molecule type" value="Genomic_DNA"/>
</dbReference>
<reference evidence="2" key="1">
    <citation type="submission" date="2015-11" db="EMBL/GenBank/DDBJ databases">
        <title>Genomic diversity of Staphylococcus saprophyticus strains from urinary tract infections, animal surfaces, and fermented foods.</title>
        <authorList>
            <person name="Wolfe B.E."/>
        </authorList>
    </citation>
    <scope>NUCLEOTIDE SEQUENCE [LARGE SCALE GENOMIC DNA]</scope>
    <source>
        <strain evidence="2">738_7</strain>
    </source>
</reference>
<protein>
    <submittedName>
        <fullName evidence="1">Uncharacterized protein</fullName>
    </submittedName>
</protein>
<dbReference type="Proteomes" id="UP000095464">
    <property type="component" value="Unassembled WGS sequence"/>
</dbReference>
<organism evidence="1 2">
    <name type="scientific">Staphylococcus equorum</name>
    <dbReference type="NCBI Taxonomy" id="246432"/>
    <lineage>
        <taxon>Bacteria</taxon>
        <taxon>Bacillati</taxon>
        <taxon>Bacillota</taxon>
        <taxon>Bacilli</taxon>
        <taxon>Bacillales</taxon>
        <taxon>Staphylococcaceae</taxon>
        <taxon>Staphylococcus</taxon>
    </lineage>
</organism>
<comment type="caution">
    <text evidence="1">The sequence shown here is derived from an EMBL/GenBank/DDBJ whole genome shotgun (WGS) entry which is preliminary data.</text>
</comment>